<keyword evidence="3" id="KW-1185">Reference proteome</keyword>
<comment type="caution">
    <text evidence="2">The sequence shown here is derived from an EMBL/GenBank/DDBJ whole genome shotgun (WGS) entry which is preliminary data.</text>
</comment>
<protein>
    <submittedName>
        <fullName evidence="2">Uncharacterized protein</fullName>
    </submittedName>
</protein>
<reference evidence="2 3" key="1">
    <citation type="submission" date="2019-09" db="EMBL/GenBank/DDBJ databases">
        <title>Goodfellowia gen. nov., a new genus of the Pseudonocardineae related to Actinoalloteichus, containing Goodfellowia coeruleoviolacea gen. nov., comb. nov. gen. nov., comb. nov.</title>
        <authorList>
            <person name="Labeda D."/>
        </authorList>
    </citation>
    <scope>NUCLEOTIDE SEQUENCE [LARGE SCALE GENOMIC DNA]</scope>
    <source>
        <strain evidence="2 3">AN110305</strain>
    </source>
</reference>
<reference evidence="2 3" key="2">
    <citation type="submission" date="2019-09" db="EMBL/GenBank/DDBJ databases">
        <authorList>
            <person name="Jin C."/>
        </authorList>
    </citation>
    <scope>NUCLEOTIDE SEQUENCE [LARGE SCALE GENOMIC DNA]</scope>
    <source>
        <strain evidence="2 3">AN110305</strain>
    </source>
</reference>
<evidence type="ECO:0000313" key="2">
    <source>
        <dbReference type="EMBL" id="KAA2261922.1"/>
    </source>
</evidence>
<gene>
    <name evidence="2" type="ORF">F0L68_14520</name>
</gene>
<feature type="region of interest" description="Disordered" evidence="1">
    <location>
        <begin position="76"/>
        <end position="108"/>
    </location>
</feature>
<sequence>MRSVDLSFIWTRGDGFQYVTRGFWREGHTMTRLDIGKIGNIVDRPATRTAAWVDDVDIYREMNGWLAANRPDWYKDNGPLRPGPDGNPTLRWYQPPPPMTTLEFVGRR</sequence>
<dbReference type="EMBL" id="VUOB01000023">
    <property type="protein sequence ID" value="KAA2261922.1"/>
    <property type="molecule type" value="Genomic_DNA"/>
</dbReference>
<dbReference type="AlphaFoldDB" id="A0A5B2XGL0"/>
<name>A0A5B2XGL0_9PSEU</name>
<evidence type="ECO:0000313" key="3">
    <source>
        <dbReference type="Proteomes" id="UP000323454"/>
    </source>
</evidence>
<dbReference type="Proteomes" id="UP000323454">
    <property type="component" value="Unassembled WGS sequence"/>
</dbReference>
<evidence type="ECO:0000256" key="1">
    <source>
        <dbReference type="SAM" id="MobiDB-lite"/>
    </source>
</evidence>
<accession>A0A5B2XGL0</accession>
<proteinExistence type="predicted"/>
<organism evidence="2 3">
    <name type="scientific">Solihabitans fulvus</name>
    <dbReference type="NCBI Taxonomy" id="1892852"/>
    <lineage>
        <taxon>Bacteria</taxon>
        <taxon>Bacillati</taxon>
        <taxon>Actinomycetota</taxon>
        <taxon>Actinomycetes</taxon>
        <taxon>Pseudonocardiales</taxon>
        <taxon>Pseudonocardiaceae</taxon>
        <taxon>Solihabitans</taxon>
    </lineage>
</organism>